<dbReference type="EMBL" id="BTPE01000010">
    <property type="protein sequence ID" value="GMQ34500.1"/>
    <property type="molecule type" value="Genomic_DNA"/>
</dbReference>
<dbReference type="Gene3D" id="3.20.20.70">
    <property type="entry name" value="Aldolase class I"/>
    <property type="match status" value="1"/>
</dbReference>
<comment type="subunit">
    <text evidence="3">Heterodimer of HisH and HisF.</text>
</comment>
<evidence type="ECO:0000256" key="10">
    <source>
        <dbReference type="ARBA" id="ARBA00047838"/>
    </source>
</evidence>
<evidence type="ECO:0000256" key="3">
    <source>
        <dbReference type="ARBA" id="ARBA00011152"/>
    </source>
</evidence>
<keyword evidence="7" id="KW-0456">Lyase</keyword>
<dbReference type="EC" id="4.3.2.10" evidence="4"/>
<dbReference type="InterPro" id="IPR013785">
    <property type="entry name" value="Aldolase_TIM"/>
</dbReference>
<comment type="caution">
    <text evidence="12">The sequence shown here is derived from an EMBL/GenBank/DDBJ whole genome shotgun (WGS) entry which is preliminary data.</text>
</comment>
<dbReference type="InterPro" id="IPR011060">
    <property type="entry name" value="RibuloseP-bd_barrel"/>
</dbReference>
<evidence type="ECO:0000256" key="4">
    <source>
        <dbReference type="ARBA" id="ARBA00012809"/>
    </source>
</evidence>
<dbReference type="PANTHER" id="PTHR21235">
    <property type="entry name" value="IMIDAZOLE GLYCEROL PHOSPHATE SYNTHASE SUBUNIT HISF/H IGP SYNTHASE SUBUNIT HISF/H"/>
    <property type="match status" value="1"/>
</dbReference>
<accession>A0ABQ6Q4G2</accession>
<proteinExistence type="inferred from homology"/>
<comment type="pathway">
    <text evidence="1">Amino-acid biosynthesis; L-histidine biosynthesis; L-histidine from 5-phospho-alpha-D-ribose 1-diphosphate: step 5/9.</text>
</comment>
<keyword evidence="5 11" id="KW-0028">Amino-acid biosynthesis</keyword>
<comment type="similarity">
    <text evidence="2 11">Belongs to the HisA/HisF family.</text>
</comment>
<name>A0ABQ6Q4G2_9BACT</name>
<dbReference type="Pfam" id="PF00977">
    <property type="entry name" value="His_biosynth"/>
    <property type="match status" value="1"/>
</dbReference>
<reference evidence="12 13" key="1">
    <citation type="submission" date="2023-08" db="EMBL/GenBank/DDBJ databases">
        <title>Draft genome sequence of Algoriphagus taiwanensis.</title>
        <authorList>
            <person name="Takatani N."/>
            <person name="Hosokawa M."/>
            <person name="Sawabe T."/>
        </authorList>
    </citation>
    <scope>NUCLEOTIDE SEQUENCE [LARGE SCALE GENOMIC DNA]</scope>
    <source>
        <strain evidence="12 13">JCM 19755</strain>
    </source>
</reference>
<evidence type="ECO:0000256" key="5">
    <source>
        <dbReference type="ARBA" id="ARBA00022605"/>
    </source>
</evidence>
<sequence length="256" mass="27890">MFRPRVIPVLLLRNSGLVKTTKFDKSRYIGDPINAVRIFNDLKVDELILLDIDASREKRKIPLDFVRNMTDEAFMPIGIGGGISTIEDAENILSLGVEKVVMNTAVHNSPNLVNQIASSFGSQSVTVCIDYKTTFFGKVVCTTLGGKKKTSICPLEFARQMQEEGAGEIILQSIDRDGSMIGYDLKMIKMVSESLSIPVVGLGGAGSLNDFLQAYNSGAHALAAGSMFVYQGSRKGVLINYPQNDNLSVLFSRDGK</sequence>
<gene>
    <name evidence="12" type="ORF">Ataiwa_27730</name>
</gene>
<keyword evidence="13" id="KW-1185">Reference proteome</keyword>
<dbReference type="NCBIfam" id="NF038364">
    <property type="entry name" value="AglZ_HisF2_fam"/>
    <property type="match status" value="1"/>
</dbReference>
<evidence type="ECO:0000256" key="9">
    <source>
        <dbReference type="ARBA" id="ARBA00030264"/>
    </source>
</evidence>
<dbReference type="InterPro" id="IPR050064">
    <property type="entry name" value="IGPS_HisA/HisF"/>
</dbReference>
<dbReference type="Proteomes" id="UP001307705">
    <property type="component" value="Unassembled WGS sequence"/>
</dbReference>
<evidence type="ECO:0000256" key="1">
    <source>
        <dbReference type="ARBA" id="ARBA00005091"/>
    </source>
</evidence>
<dbReference type="InterPro" id="IPR004651">
    <property type="entry name" value="HisF"/>
</dbReference>
<dbReference type="SUPFAM" id="SSF51366">
    <property type="entry name" value="Ribulose-phoshate binding barrel"/>
    <property type="match status" value="1"/>
</dbReference>
<keyword evidence="6 11" id="KW-0368">Histidine biosynthesis</keyword>
<dbReference type="CDD" id="cd04731">
    <property type="entry name" value="HisF"/>
    <property type="match status" value="1"/>
</dbReference>
<organism evidence="12 13">
    <name type="scientific">Algoriphagus taiwanensis</name>
    <dbReference type="NCBI Taxonomy" id="1445656"/>
    <lineage>
        <taxon>Bacteria</taxon>
        <taxon>Pseudomonadati</taxon>
        <taxon>Bacteroidota</taxon>
        <taxon>Cytophagia</taxon>
        <taxon>Cytophagales</taxon>
        <taxon>Cyclobacteriaceae</taxon>
        <taxon>Algoriphagus</taxon>
    </lineage>
</organism>
<dbReference type="RefSeq" id="WP_338229326.1">
    <property type="nucleotide sequence ID" value="NZ_BTPE01000010.1"/>
</dbReference>
<evidence type="ECO:0000256" key="8">
    <source>
        <dbReference type="ARBA" id="ARBA00025475"/>
    </source>
</evidence>
<evidence type="ECO:0000256" key="7">
    <source>
        <dbReference type="ARBA" id="ARBA00023239"/>
    </source>
</evidence>
<evidence type="ECO:0000256" key="6">
    <source>
        <dbReference type="ARBA" id="ARBA00023102"/>
    </source>
</evidence>
<protein>
    <recommendedName>
        <fullName evidence="4">imidazole glycerol-phosphate synthase</fullName>
        <ecNumber evidence="4">4.3.2.10</ecNumber>
    </recommendedName>
    <alternativeName>
        <fullName evidence="9">IGP synthase cyclase subunit</fullName>
    </alternativeName>
</protein>
<comment type="catalytic activity">
    <reaction evidence="10">
        <text>5-[(5-phospho-1-deoxy-D-ribulos-1-ylimino)methylamino]-1-(5-phospho-beta-D-ribosyl)imidazole-4-carboxamide + L-glutamine = D-erythro-1-(imidazol-4-yl)glycerol 3-phosphate + 5-amino-1-(5-phospho-beta-D-ribosyl)imidazole-4-carboxamide + L-glutamate + H(+)</text>
        <dbReference type="Rhea" id="RHEA:24793"/>
        <dbReference type="ChEBI" id="CHEBI:15378"/>
        <dbReference type="ChEBI" id="CHEBI:29985"/>
        <dbReference type="ChEBI" id="CHEBI:58278"/>
        <dbReference type="ChEBI" id="CHEBI:58359"/>
        <dbReference type="ChEBI" id="CHEBI:58475"/>
        <dbReference type="ChEBI" id="CHEBI:58525"/>
        <dbReference type="EC" id="4.3.2.10"/>
    </reaction>
</comment>
<evidence type="ECO:0000313" key="12">
    <source>
        <dbReference type="EMBL" id="GMQ34500.1"/>
    </source>
</evidence>
<evidence type="ECO:0000256" key="11">
    <source>
        <dbReference type="RuleBase" id="RU003657"/>
    </source>
</evidence>
<dbReference type="PANTHER" id="PTHR21235:SF2">
    <property type="entry name" value="IMIDAZOLE GLYCEROL PHOSPHATE SYNTHASE HISHF"/>
    <property type="match status" value="1"/>
</dbReference>
<evidence type="ECO:0000313" key="13">
    <source>
        <dbReference type="Proteomes" id="UP001307705"/>
    </source>
</evidence>
<evidence type="ECO:0000256" key="2">
    <source>
        <dbReference type="ARBA" id="ARBA00009667"/>
    </source>
</evidence>
<dbReference type="InterPro" id="IPR006062">
    <property type="entry name" value="His_biosynth"/>
</dbReference>
<comment type="function">
    <text evidence="8">IGPS catalyzes the conversion of PRFAR and glutamine to IGP, AICAR and glutamate. The HisF subunit catalyzes the cyclization activity that produces IGP and AICAR from PRFAR using the ammonia provided by the HisH subunit.</text>
</comment>